<gene>
    <name evidence="1" type="ORF">SAMN02982919_02534</name>
</gene>
<reference evidence="1 2" key="1">
    <citation type="submission" date="2016-10" db="EMBL/GenBank/DDBJ databases">
        <authorList>
            <person name="de Groot N.N."/>
        </authorList>
    </citation>
    <scope>NUCLEOTIDE SEQUENCE [LARGE SCALE GENOMIC DNA]</scope>
    <source>
        <strain evidence="1 2">ATCC 35958</strain>
    </source>
</reference>
<name>A0A1H9PUU6_9BURK</name>
<dbReference type="RefSeq" id="WP_091458209.1">
    <property type="nucleotide sequence ID" value="NZ_FOGD01000009.1"/>
</dbReference>
<sequence length="60" mass="6947">MKQSRGRLKQRTYQGNQVHLALMLHFEYLMTLELGHFIGHQYFEIGCLLAGIAGQKNLEN</sequence>
<dbReference type="AlphaFoldDB" id="A0A1H9PUU6"/>
<protein>
    <submittedName>
        <fullName evidence="1">Uncharacterized protein</fullName>
    </submittedName>
</protein>
<accession>A0A1H9PUU6</accession>
<dbReference type="Proteomes" id="UP000199766">
    <property type="component" value="Unassembled WGS sequence"/>
</dbReference>
<evidence type="ECO:0000313" key="2">
    <source>
        <dbReference type="Proteomes" id="UP000199766"/>
    </source>
</evidence>
<evidence type="ECO:0000313" key="1">
    <source>
        <dbReference type="EMBL" id="SER51942.1"/>
    </source>
</evidence>
<organism evidence="1 2">
    <name type="scientific">Giesbergeria anulus</name>
    <dbReference type="NCBI Taxonomy" id="180197"/>
    <lineage>
        <taxon>Bacteria</taxon>
        <taxon>Pseudomonadati</taxon>
        <taxon>Pseudomonadota</taxon>
        <taxon>Betaproteobacteria</taxon>
        <taxon>Burkholderiales</taxon>
        <taxon>Comamonadaceae</taxon>
        <taxon>Giesbergeria</taxon>
    </lineage>
</organism>
<proteinExistence type="predicted"/>
<keyword evidence="2" id="KW-1185">Reference proteome</keyword>
<dbReference type="EMBL" id="FOGD01000009">
    <property type="protein sequence ID" value="SER51942.1"/>
    <property type="molecule type" value="Genomic_DNA"/>
</dbReference>